<evidence type="ECO:0000313" key="4">
    <source>
        <dbReference type="Proteomes" id="UP000002630"/>
    </source>
</evidence>
<dbReference type="InterPro" id="IPR015424">
    <property type="entry name" value="PyrdxlP-dep_Trfase"/>
</dbReference>
<name>D7FUE4_ECTSI</name>
<evidence type="ECO:0000259" key="2">
    <source>
        <dbReference type="Pfam" id="PF00155"/>
    </source>
</evidence>
<sequence length="386" mass="42761">MEKIGKADAPVNPSASAGMTQENQGTWDSSTQTFHGGQDWAHLSNFVEDFSVTTNGLGTPEAALQAAYKAVSGIKHYPPSDFEPAASDLARFLWPGETWTQGRERLLLGNGASELIDLVIRNAIPGRWRPGPQRTQYKEYARSALAAGFTTAASTDRSATLMCLVNPTNPTGDYWGVEEMKAFIEGGCDSGTTVIVDESMQPWLGPKWREDSLYSQAEWLRSMSVDKGVHVWVMTSWTKIWSCCGVRLGSVVAPTTDLQKAVKAKQVPWSVNSIALHFLSEAIRDTGYLKRTWDLTQVWNRDTRKEILEQHPDWEVHGKDFLSWLWINTHDEAVTADVVRLARAAGVPVRSGAPGYNLPTFFRIAVRKEAQRAALWKALLPLAPSS</sequence>
<dbReference type="InterPro" id="IPR015422">
    <property type="entry name" value="PyrdxlP-dep_Trfase_small"/>
</dbReference>
<dbReference type="CDD" id="cd00609">
    <property type="entry name" value="AAT_like"/>
    <property type="match status" value="1"/>
</dbReference>
<feature type="region of interest" description="Disordered" evidence="1">
    <location>
        <begin position="1"/>
        <end position="34"/>
    </location>
</feature>
<dbReference type="Gene3D" id="3.90.1150.10">
    <property type="entry name" value="Aspartate Aminotransferase, domain 1"/>
    <property type="match status" value="1"/>
</dbReference>
<dbReference type="AlphaFoldDB" id="D7FUE4"/>
<dbReference type="EMBL" id="FN648453">
    <property type="protein sequence ID" value="CBJ26214.1"/>
    <property type="molecule type" value="Genomic_DNA"/>
</dbReference>
<dbReference type="eggNOG" id="ENOG502QWS0">
    <property type="taxonomic scope" value="Eukaryota"/>
</dbReference>
<dbReference type="SMR" id="D7FUE4"/>
<dbReference type="Pfam" id="PF00155">
    <property type="entry name" value="Aminotran_1_2"/>
    <property type="match status" value="1"/>
</dbReference>
<dbReference type="Gene3D" id="3.40.640.10">
    <property type="entry name" value="Type I PLP-dependent aspartate aminotransferase-like (Major domain)"/>
    <property type="match status" value="1"/>
</dbReference>
<dbReference type="InterPro" id="IPR004839">
    <property type="entry name" value="Aminotransferase_I/II_large"/>
</dbReference>
<accession>D7FUE4</accession>
<dbReference type="InterPro" id="IPR015421">
    <property type="entry name" value="PyrdxlP-dep_Trfase_major"/>
</dbReference>
<feature type="domain" description="Aminotransferase class I/classII large" evidence="2">
    <location>
        <begin position="56"/>
        <end position="374"/>
    </location>
</feature>
<evidence type="ECO:0000313" key="3">
    <source>
        <dbReference type="EMBL" id="CBJ26214.1"/>
    </source>
</evidence>
<dbReference type="SUPFAM" id="SSF53383">
    <property type="entry name" value="PLP-dependent transferases"/>
    <property type="match status" value="1"/>
</dbReference>
<keyword evidence="4" id="KW-1185">Reference proteome</keyword>
<dbReference type="Proteomes" id="UP000002630">
    <property type="component" value="Linkage Group LG09"/>
</dbReference>
<gene>
    <name evidence="3" type="ORF">Esi_0027_0091</name>
</gene>
<dbReference type="GO" id="GO:0030170">
    <property type="term" value="F:pyridoxal phosphate binding"/>
    <property type="evidence" value="ECO:0007669"/>
    <property type="project" value="InterPro"/>
</dbReference>
<dbReference type="PANTHER" id="PTHR43799">
    <property type="entry name" value="AMINOTRANSFERASE, PUTATIVE-RELATED"/>
    <property type="match status" value="1"/>
</dbReference>
<protein>
    <recommendedName>
        <fullName evidence="2">Aminotransferase class I/classII large domain-containing protein</fullName>
    </recommendedName>
</protein>
<proteinExistence type="predicted"/>
<organism evidence="3 4">
    <name type="scientific">Ectocarpus siliculosus</name>
    <name type="common">Brown alga</name>
    <name type="synonym">Conferva siliculosa</name>
    <dbReference type="NCBI Taxonomy" id="2880"/>
    <lineage>
        <taxon>Eukaryota</taxon>
        <taxon>Sar</taxon>
        <taxon>Stramenopiles</taxon>
        <taxon>Ochrophyta</taxon>
        <taxon>PX clade</taxon>
        <taxon>Phaeophyceae</taxon>
        <taxon>Ectocarpales</taxon>
        <taxon>Ectocarpaceae</taxon>
        <taxon>Ectocarpus</taxon>
    </lineage>
</organism>
<feature type="compositionally biased region" description="Polar residues" evidence="1">
    <location>
        <begin position="13"/>
        <end position="34"/>
    </location>
</feature>
<dbReference type="InParanoid" id="D7FUE4"/>
<dbReference type="OMA" id="WHSADFR"/>
<reference evidence="3 4" key="1">
    <citation type="journal article" date="2010" name="Nature">
        <title>The Ectocarpus genome and the independent evolution of multicellularity in brown algae.</title>
        <authorList>
            <person name="Cock J.M."/>
            <person name="Sterck L."/>
            <person name="Rouze P."/>
            <person name="Scornet D."/>
            <person name="Allen A.E."/>
            <person name="Amoutzias G."/>
            <person name="Anthouard V."/>
            <person name="Artiguenave F."/>
            <person name="Aury J.M."/>
            <person name="Badger J.H."/>
            <person name="Beszteri B."/>
            <person name="Billiau K."/>
            <person name="Bonnet E."/>
            <person name="Bothwell J.H."/>
            <person name="Bowler C."/>
            <person name="Boyen C."/>
            <person name="Brownlee C."/>
            <person name="Carrano C.J."/>
            <person name="Charrier B."/>
            <person name="Cho G.Y."/>
            <person name="Coelho S.M."/>
            <person name="Collen J."/>
            <person name="Corre E."/>
            <person name="Da Silva C."/>
            <person name="Delage L."/>
            <person name="Delaroque N."/>
            <person name="Dittami S.M."/>
            <person name="Doulbeau S."/>
            <person name="Elias M."/>
            <person name="Farnham G."/>
            <person name="Gachon C.M."/>
            <person name="Gschloessl B."/>
            <person name="Heesch S."/>
            <person name="Jabbari K."/>
            <person name="Jubin C."/>
            <person name="Kawai H."/>
            <person name="Kimura K."/>
            <person name="Kloareg B."/>
            <person name="Kupper F.C."/>
            <person name="Lang D."/>
            <person name="Le Bail A."/>
            <person name="Leblanc C."/>
            <person name="Lerouge P."/>
            <person name="Lohr M."/>
            <person name="Lopez P.J."/>
            <person name="Martens C."/>
            <person name="Maumus F."/>
            <person name="Michel G."/>
            <person name="Miranda-Saavedra D."/>
            <person name="Morales J."/>
            <person name="Moreau H."/>
            <person name="Motomura T."/>
            <person name="Nagasato C."/>
            <person name="Napoli C.A."/>
            <person name="Nelson D.R."/>
            <person name="Nyvall-Collen P."/>
            <person name="Peters A.F."/>
            <person name="Pommier C."/>
            <person name="Potin P."/>
            <person name="Poulain J."/>
            <person name="Quesneville H."/>
            <person name="Read B."/>
            <person name="Rensing S.A."/>
            <person name="Ritter A."/>
            <person name="Rousvoal S."/>
            <person name="Samanta M."/>
            <person name="Samson G."/>
            <person name="Schroeder D.C."/>
            <person name="Segurens B."/>
            <person name="Strittmatter M."/>
            <person name="Tonon T."/>
            <person name="Tregear J.W."/>
            <person name="Valentin K."/>
            <person name="von Dassow P."/>
            <person name="Yamagishi T."/>
            <person name="Van de Peer Y."/>
            <person name="Wincker P."/>
        </authorList>
    </citation>
    <scope>NUCLEOTIDE SEQUENCE [LARGE SCALE GENOMIC DNA]</scope>
    <source>
        <strain evidence="4">Ec32 / CCAP1310/4</strain>
    </source>
</reference>
<evidence type="ECO:0000256" key="1">
    <source>
        <dbReference type="SAM" id="MobiDB-lite"/>
    </source>
</evidence>
<dbReference type="STRING" id="2880.D7FUE4"/>
<dbReference type="EMBL" id="FN649734">
    <property type="protein sequence ID" value="CBJ26214.1"/>
    <property type="molecule type" value="Genomic_DNA"/>
</dbReference>
<dbReference type="OrthoDB" id="2108at2759"/>
<dbReference type="PANTHER" id="PTHR43799:SF1">
    <property type="entry name" value="ASPARTATE AMINOTRANSFERASE"/>
    <property type="match status" value="1"/>
</dbReference>